<keyword evidence="3" id="KW-1185">Reference proteome</keyword>
<protein>
    <recommendedName>
        <fullName evidence="4">Histidine kinase</fullName>
    </recommendedName>
</protein>
<keyword evidence="1" id="KW-1133">Transmembrane helix</keyword>
<evidence type="ECO:0000313" key="3">
    <source>
        <dbReference type="Proteomes" id="UP001157069"/>
    </source>
</evidence>
<organism evidence="2 3">
    <name type="scientific">Homoserinibacter gongjuensis</name>
    <dbReference type="NCBI Taxonomy" id="1162968"/>
    <lineage>
        <taxon>Bacteria</taxon>
        <taxon>Bacillati</taxon>
        <taxon>Actinomycetota</taxon>
        <taxon>Actinomycetes</taxon>
        <taxon>Micrococcales</taxon>
        <taxon>Microbacteriaceae</taxon>
        <taxon>Homoserinibacter</taxon>
    </lineage>
</organism>
<feature type="transmembrane region" description="Helical" evidence="1">
    <location>
        <begin position="9"/>
        <end position="37"/>
    </location>
</feature>
<name>A0ABQ6JNK4_9MICO</name>
<reference evidence="3" key="1">
    <citation type="journal article" date="2019" name="Int. J. Syst. Evol. Microbiol.">
        <title>The Global Catalogue of Microorganisms (GCM) 10K type strain sequencing project: providing services to taxonomists for standard genome sequencing and annotation.</title>
        <authorList>
            <consortium name="The Broad Institute Genomics Platform"/>
            <consortium name="The Broad Institute Genome Sequencing Center for Infectious Disease"/>
            <person name="Wu L."/>
            <person name="Ma J."/>
        </authorList>
    </citation>
    <scope>NUCLEOTIDE SEQUENCE [LARGE SCALE GENOMIC DNA]</scope>
    <source>
        <strain evidence="3">NBRC 108755</strain>
    </source>
</reference>
<keyword evidence="1" id="KW-0472">Membrane</keyword>
<proteinExistence type="predicted"/>
<feature type="transmembrane region" description="Helical" evidence="1">
    <location>
        <begin position="79"/>
        <end position="98"/>
    </location>
</feature>
<feature type="transmembrane region" description="Helical" evidence="1">
    <location>
        <begin position="104"/>
        <end position="123"/>
    </location>
</feature>
<comment type="caution">
    <text evidence="2">The sequence shown here is derived from an EMBL/GenBank/DDBJ whole genome shotgun (WGS) entry which is preliminary data.</text>
</comment>
<accession>A0ABQ6JNK4</accession>
<feature type="transmembrane region" description="Helical" evidence="1">
    <location>
        <begin position="43"/>
        <end position="67"/>
    </location>
</feature>
<evidence type="ECO:0008006" key="4">
    <source>
        <dbReference type="Google" id="ProtNLM"/>
    </source>
</evidence>
<evidence type="ECO:0000313" key="2">
    <source>
        <dbReference type="EMBL" id="GMA89833.1"/>
    </source>
</evidence>
<dbReference type="EMBL" id="BSVA01000001">
    <property type="protein sequence ID" value="GMA89833.1"/>
    <property type="molecule type" value="Genomic_DNA"/>
</dbReference>
<gene>
    <name evidence="2" type="ORF">GCM10025869_03620</name>
</gene>
<evidence type="ECO:0000256" key="1">
    <source>
        <dbReference type="SAM" id="Phobius"/>
    </source>
</evidence>
<keyword evidence="1" id="KW-0812">Transmembrane</keyword>
<dbReference type="Proteomes" id="UP001157069">
    <property type="component" value="Unassembled WGS sequence"/>
</dbReference>
<sequence>MKDRARPPFFWGLVVMLGIELAAAATLAIVLLIDLVALEPTSIATALALTVLVVIAAGWMAATLVGLLRGQAWVRASAIVWQVLQFAIGLGALEGSFAQPAWGWPIIAVSVITFGLLFVPSVVKATQGRAGSGG</sequence>